<keyword evidence="3" id="KW-1185">Reference proteome</keyword>
<feature type="transmembrane region" description="Helical" evidence="1">
    <location>
        <begin position="81"/>
        <end position="103"/>
    </location>
</feature>
<evidence type="ECO:0000313" key="2">
    <source>
        <dbReference type="EMBL" id="OXA52232.1"/>
    </source>
</evidence>
<evidence type="ECO:0000313" key="3">
    <source>
        <dbReference type="Proteomes" id="UP000198287"/>
    </source>
</evidence>
<name>A0A226E3C3_FOLCA</name>
<dbReference type="AlphaFoldDB" id="A0A226E3C3"/>
<reference evidence="2 3" key="1">
    <citation type="submission" date="2015-12" db="EMBL/GenBank/DDBJ databases">
        <title>The genome of Folsomia candida.</title>
        <authorList>
            <person name="Faddeeva A."/>
            <person name="Derks M.F."/>
            <person name="Anvar Y."/>
            <person name="Smit S."/>
            <person name="Van Straalen N."/>
            <person name="Roelofs D."/>
        </authorList>
    </citation>
    <scope>NUCLEOTIDE SEQUENCE [LARGE SCALE GENOMIC DNA]</scope>
    <source>
        <strain evidence="2 3">VU population</strain>
        <tissue evidence="2">Whole body</tissue>
    </source>
</reference>
<dbReference type="EMBL" id="LNIX01000007">
    <property type="protein sequence ID" value="OXA52232.1"/>
    <property type="molecule type" value="Genomic_DNA"/>
</dbReference>
<feature type="transmembrane region" description="Helical" evidence="1">
    <location>
        <begin position="200"/>
        <end position="220"/>
    </location>
</feature>
<comment type="caution">
    <text evidence="2">The sequence shown here is derived from an EMBL/GenBank/DDBJ whole genome shotgun (WGS) entry which is preliminary data.</text>
</comment>
<keyword evidence="1" id="KW-1133">Transmembrane helix</keyword>
<gene>
    <name evidence="2" type="ORF">Fcan01_13636</name>
</gene>
<sequence>MKSHSEFGWFLNTSEIKMGGSSVLGENYVAFYIIHVVAMCVLITSVISCVAVISSILWGIWKARCHDQMRKRSRMDFADRFPFYIALGDGLWGISHLADHVYLVTTQHFPYTQAATNLFSLNVWIFGAYQQLMHVGLAIYTYLRIVRGVDINLGTAEWKLHATSAVLIIIPIAIFFPLDAYGLSGYWVFLNINATAGSVFGFYIAVAGAAHALGTTIAYLQIKGIVERQKQVLKERRKMVNKKSDRNSTASECLTTFVAISVFLYCPLPILNFAFAVETMFGVIEPITVTLTVIAANSSGWVNALGYFHNLRIKAARERRVKAEKLTMVTATTSNGESSSRLSVSS</sequence>
<evidence type="ECO:0000256" key="1">
    <source>
        <dbReference type="SAM" id="Phobius"/>
    </source>
</evidence>
<accession>A0A226E3C3</accession>
<organism evidence="2 3">
    <name type="scientific">Folsomia candida</name>
    <name type="common">Springtail</name>
    <dbReference type="NCBI Taxonomy" id="158441"/>
    <lineage>
        <taxon>Eukaryota</taxon>
        <taxon>Metazoa</taxon>
        <taxon>Ecdysozoa</taxon>
        <taxon>Arthropoda</taxon>
        <taxon>Hexapoda</taxon>
        <taxon>Collembola</taxon>
        <taxon>Entomobryomorpha</taxon>
        <taxon>Isotomoidea</taxon>
        <taxon>Isotomidae</taxon>
        <taxon>Proisotominae</taxon>
        <taxon>Folsomia</taxon>
    </lineage>
</organism>
<feature type="transmembrane region" description="Helical" evidence="1">
    <location>
        <begin position="253"/>
        <end position="275"/>
    </location>
</feature>
<feature type="transmembrane region" description="Helical" evidence="1">
    <location>
        <begin position="28"/>
        <end position="61"/>
    </location>
</feature>
<protein>
    <submittedName>
        <fullName evidence="2">Uncharacterized protein</fullName>
    </submittedName>
</protein>
<proteinExistence type="predicted"/>
<keyword evidence="1" id="KW-0472">Membrane</keyword>
<dbReference type="Proteomes" id="UP000198287">
    <property type="component" value="Unassembled WGS sequence"/>
</dbReference>
<feature type="transmembrane region" description="Helical" evidence="1">
    <location>
        <begin position="123"/>
        <end position="143"/>
    </location>
</feature>
<feature type="transmembrane region" description="Helical" evidence="1">
    <location>
        <begin position="164"/>
        <end position="188"/>
    </location>
</feature>
<dbReference type="OrthoDB" id="2376869at2759"/>
<feature type="transmembrane region" description="Helical" evidence="1">
    <location>
        <begin position="287"/>
        <end position="308"/>
    </location>
</feature>
<keyword evidence="1" id="KW-0812">Transmembrane</keyword>
<dbReference type="OMA" id="WGISHLA"/>